<keyword evidence="2" id="KW-1185">Reference proteome</keyword>
<reference evidence="1 2" key="2">
    <citation type="journal article" date="2022" name="Mol. Ecol. Resour.">
        <title>The genomes of chicory, endive, great burdock and yacon provide insights into Asteraceae paleo-polyploidization history and plant inulin production.</title>
        <authorList>
            <person name="Fan W."/>
            <person name="Wang S."/>
            <person name="Wang H."/>
            <person name="Wang A."/>
            <person name="Jiang F."/>
            <person name="Liu H."/>
            <person name="Zhao H."/>
            <person name="Xu D."/>
            <person name="Zhang Y."/>
        </authorList>
    </citation>
    <scope>NUCLEOTIDE SEQUENCE [LARGE SCALE GENOMIC DNA]</scope>
    <source>
        <strain evidence="2">cv. Niubang</strain>
    </source>
</reference>
<reference evidence="2" key="1">
    <citation type="journal article" date="2022" name="Mol. Ecol. Resour.">
        <title>The genomes of chicory, endive, great burdock and yacon provide insights into Asteraceae palaeo-polyploidization history and plant inulin production.</title>
        <authorList>
            <person name="Fan W."/>
            <person name="Wang S."/>
            <person name="Wang H."/>
            <person name="Wang A."/>
            <person name="Jiang F."/>
            <person name="Liu H."/>
            <person name="Zhao H."/>
            <person name="Xu D."/>
            <person name="Zhang Y."/>
        </authorList>
    </citation>
    <scope>NUCLEOTIDE SEQUENCE [LARGE SCALE GENOMIC DNA]</scope>
    <source>
        <strain evidence="2">cv. Niubang</strain>
    </source>
</reference>
<evidence type="ECO:0000313" key="2">
    <source>
        <dbReference type="Proteomes" id="UP001055879"/>
    </source>
</evidence>
<sequence>MTQTHHYSLHLPTPTPTSEDADYKLAKQVVGILTSMRSVSGELESARVEGHVEFILLFSLILLPWLSIPSNYAAAGHEASSPTDTRLKIRHRIQFGVQPTDIHLIS</sequence>
<organism evidence="1 2">
    <name type="scientific">Arctium lappa</name>
    <name type="common">Greater burdock</name>
    <name type="synonym">Lappa major</name>
    <dbReference type="NCBI Taxonomy" id="4217"/>
    <lineage>
        <taxon>Eukaryota</taxon>
        <taxon>Viridiplantae</taxon>
        <taxon>Streptophyta</taxon>
        <taxon>Embryophyta</taxon>
        <taxon>Tracheophyta</taxon>
        <taxon>Spermatophyta</taxon>
        <taxon>Magnoliopsida</taxon>
        <taxon>eudicotyledons</taxon>
        <taxon>Gunneridae</taxon>
        <taxon>Pentapetalae</taxon>
        <taxon>asterids</taxon>
        <taxon>campanulids</taxon>
        <taxon>Asterales</taxon>
        <taxon>Asteraceae</taxon>
        <taxon>Carduoideae</taxon>
        <taxon>Cardueae</taxon>
        <taxon>Arctiinae</taxon>
        <taxon>Arctium</taxon>
    </lineage>
</organism>
<protein>
    <submittedName>
        <fullName evidence="1">Uncharacterized protein</fullName>
    </submittedName>
</protein>
<proteinExistence type="predicted"/>
<comment type="caution">
    <text evidence="1">The sequence shown here is derived from an EMBL/GenBank/DDBJ whole genome shotgun (WGS) entry which is preliminary data.</text>
</comment>
<accession>A0ACB9DIH9</accession>
<dbReference type="Proteomes" id="UP001055879">
    <property type="component" value="Linkage Group LG03"/>
</dbReference>
<gene>
    <name evidence="1" type="ORF">L6452_08723</name>
</gene>
<dbReference type="EMBL" id="CM042049">
    <property type="protein sequence ID" value="KAI3746296.1"/>
    <property type="molecule type" value="Genomic_DNA"/>
</dbReference>
<evidence type="ECO:0000313" key="1">
    <source>
        <dbReference type="EMBL" id="KAI3746296.1"/>
    </source>
</evidence>
<name>A0ACB9DIH9_ARCLA</name>